<comment type="caution">
    <text evidence="1">The sequence shown here is derived from an EMBL/GenBank/DDBJ whole genome shotgun (WGS) entry which is preliminary data.</text>
</comment>
<protein>
    <submittedName>
        <fullName evidence="1">Uncharacterized protein</fullName>
    </submittedName>
</protein>
<sequence>MIRVSESSQHTYNLKDDGLLPWKLLAHLRMGFFLRRLIS</sequence>
<reference evidence="1" key="1">
    <citation type="submission" date="2008-12" db="EMBL/GenBank/DDBJ databases">
        <title>Annotation of the Yersinia bercovieri ATCC 43970 genome.</title>
        <authorList>
            <person name="Read T.D."/>
            <person name="Akmal A."/>
            <person name="Bishop-Lilly K."/>
            <person name="Chen P.E."/>
            <person name="Cook C."/>
            <person name="Kiley M.P."/>
            <person name="Lentz S."/>
            <person name="Mateczun A."/>
            <person name="Nagarajan N."/>
            <person name="Nolan N."/>
            <person name="Osborne B.I."/>
            <person name="Pop M."/>
            <person name="Sozhamannan S."/>
            <person name="Stewart A.C."/>
            <person name="Sulakvelidze A."/>
            <person name="Thomason B."/>
            <person name="Willner K."/>
            <person name="Zwick M.E."/>
        </authorList>
    </citation>
    <scope>NUCLEOTIDE SEQUENCE [LARGE SCALE GENOMIC DNA]</scope>
    <source>
        <strain evidence="1">ATCC 43970</strain>
    </source>
</reference>
<name>A0ABP2DZ72_YERBE</name>
<organism evidence="1 2">
    <name type="scientific">Yersinia bercovieri ATCC 43970</name>
    <dbReference type="NCBI Taxonomy" id="349968"/>
    <lineage>
        <taxon>Bacteria</taxon>
        <taxon>Pseudomonadati</taxon>
        <taxon>Pseudomonadota</taxon>
        <taxon>Gammaproteobacteria</taxon>
        <taxon>Enterobacterales</taxon>
        <taxon>Yersiniaceae</taxon>
        <taxon>Yersinia</taxon>
    </lineage>
</organism>
<dbReference type="Proteomes" id="UP000010319">
    <property type="component" value="Unassembled WGS sequence"/>
</dbReference>
<evidence type="ECO:0000313" key="2">
    <source>
        <dbReference type="Proteomes" id="UP000010319"/>
    </source>
</evidence>
<dbReference type="EMBL" id="AALC02000054">
    <property type="protein sequence ID" value="EEQ05499.1"/>
    <property type="molecule type" value="Genomic_DNA"/>
</dbReference>
<keyword evidence="2" id="KW-1185">Reference proteome</keyword>
<gene>
    <name evidence="1" type="ORF">yberc0001_4680</name>
</gene>
<proteinExistence type="predicted"/>
<evidence type="ECO:0000313" key="1">
    <source>
        <dbReference type="EMBL" id="EEQ05499.1"/>
    </source>
</evidence>
<accession>A0ABP2DZ72</accession>